<keyword evidence="3" id="KW-0472">Membrane</keyword>
<evidence type="ECO:0000256" key="3">
    <source>
        <dbReference type="SAM" id="Phobius"/>
    </source>
</evidence>
<organism evidence="5 6">
    <name type="scientific">Elysia crispata</name>
    <name type="common">lettuce slug</name>
    <dbReference type="NCBI Taxonomy" id="231223"/>
    <lineage>
        <taxon>Eukaryota</taxon>
        <taxon>Metazoa</taxon>
        <taxon>Spiralia</taxon>
        <taxon>Lophotrochozoa</taxon>
        <taxon>Mollusca</taxon>
        <taxon>Gastropoda</taxon>
        <taxon>Heterobranchia</taxon>
        <taxon>Euthyneura</taxon>
        <taxon>Panpulmonata</taxon>
        <taxon>Sacoglossa</taxon>
        <taxon>Placobranchoidea</taxon>
        <taxon>Plakobranchidae</taxon>
        <taxon>Elysia</taxon>
    </lineage>
</organism>
<dbReference type="AlphaFoldDB" id="A0AAE1A0I6"/>
<dbReference type="SUPFAM" id="SSF49854">
    <property type="entry name" value="Spermadhesin, CUB domain"/>
    <property type="match status" value="1"/>
</dbReference>
<dbReference type="InterPro" id="IPR035914">
    <property type="entry name" value="Sperma_CUB_dom_sf"/>
</dbReference>
<feature type="transmembrane region" description="Helical" evidence="3">
    <location>
        <begin position="111"/>
        <end position="132"/>
    </location>
</feature>
<evidence type="ECO:0000259" key="4">
    <source>
        <dbReference type="PROSITE" id="PS01180"/>
    </source>
</evidence>
<proteinExistence type="predicted"/>
<dbReference type="PROSITE" id="PS01180">
    <property type="entry name" value="CUB"/>
    <property type="match status" value="1"/>
</dbReference>
<evidence type="ECO:0000256" key="2">
    <source>
        <dbReference type="PROSITE-ProRule" id="PRU00059"/>
    </source>
</evidence>
<dbReference type="EMBL" id="JAWDGP010002971">
    <property type="protein sequence ID" value="KAK3778371.1"/>
    <property type="molecule type" value="Genomic_DNA"/>
</dbReference>
<keyword evidence="3" id="KW-1133">Transmembrane helix</keyword>
<accession>A0AAE1A0I6</accession>
<dbReference type="Proteomes" id="UP001283361">
    <property type="component" value="Unassembled WGS sequence"/>
</dbReference>
<evidence type="ECO:0000256" key="1">
    <source>
        <dbReference type="ARBA" id="ARBA00023157"/>
    </source>
</evidence>
<gene>
    <name evidence="5" type="ORF">RRG08_052226</name>
</gene>
<reference evidence="5" key="1">
    <citation type="journal article" date="2023" name="G3 (Bethesda)">
        <title>A reference genome for the long-term kleptoplast-retaining sea slug Elysia crispata morphotype clarki.</title>
        <authorList>
            <person name="Eastman K.E."/>
            <person name="Pendleton A.L."/>
            <person name="Shaikh M.A."/>
            <person name="Suttiyut T."/>
            <person name="Ogas R."/>
            <person name="Tomko P."/>
            <person name="Gavelis G."/>
            <person name="Widhalm J.R."/>
            <person name="Wisecaver J.H."/>
        </authorList>
    </citation>
    <scope>NUCLEOTIDE SEQUENCE</scope>
    <source>
        <strain evidence="5">ECLA1</strain>
    </source>
</reference>
<dbReference type="Gene3D" id="2.60.120.290">
    <property type="entry name" value="Spermadhesin, CUB domain"/>
    <property type="match status" value="1"/>
</dbReference>
<feature type="domain" description="CUB" evidence="4">
    <location>
        <begin position="136"/>
        <end position="243"/>
    </location>
</feature>
<sequence>MLNLSEVQFYGFLMVKKKLSCSETVGSTVSIDDSKIISLAVETERTNFVSLSHLDLPTVNLNRYDELAQCRSLTGNHLGGLIRIAKLHEINPRILLCKTEKKRRKQNFKLGSMWMFYTLSLCFLALACQHALALTCGDNVNTKNQTTGFFSGPPEGYKAKQPCNLTISLPDGNLTINVKLSMVSMADNDSLLVYDGENALLANFTSKSDFDKVLIGFQEKLTFTFKPSGPKSRSSWSASFDTIDCQVNIQNNWIIKLDSPIYLKTTTSKDLECTYTLTNLLPADYIAAAAFTAFSFSGNSSLQIEGAQGNPKYTNSEIHMDSCRVRNDENLLLVKEVLHYTATKVVPR</sequence>
<comment type="caution">
    <text evidence="2">Lacks conserved residue(s) required for the propagation of feature annotation.</text>
</comment>
<comment type="caution">
    <text evidence="5">The sequence shown here is derived from an EMBL/GenBank/DDBJ whole genome shotgun (WGS) entry which is preliminary data.</text>
</comment>
<dbReference type="InterPro" id="IPR000859">
    <property type="entry name" value="CUB_dom"/>
</dbReference>
<keyword evidence="1 2" id="KW-1015">Disulfide bond</keyword>
<dbReference type="SMART" id="SM00042">
    <property type="entry name" value="CUB"/>
    <property type="match status" value="1"/>
</dbReference>
<feature type="disulfide bond" evidence="2">
    <location>
        <begin position="136"/>
        <end position="163"/>
    </location>
</feature>
<keyword evidence="6" id="KW-1185">Reference proteome</keyword>
<protein>
    <recommendedName>
        <fullName evidence="4">CUB domain-containing protein</fullName>
    </recommendedName>
</protein>
<keyword evidence="3" id="KW-0812">Transmembrane</keyword>
<name>A0AAE1A0I6_9GAST</name>
<evidence type="ECO:0000313" key="5">
    <source>
        <dbReference type="EMBL" id="KAK3778371.1"/>
    </source>
</evidence>
<evidence type="ECO:0000313" key="6">
    <source>
        <dbReference type="Proteomes" id="UP001283361"/>
    </source>
</evidence>